<protein>
    <submittedName>
        <fullName evidence="1">Uncharacterized protein</fullName>
    </submittedName>
</protein>
<dbReference type="PRINTS" id="PR00411">
    <property type="entry name" value="PNDRDTASEI"/>
</dbReference>
<dbReference type="OrthoDB" id="432536at2759"/>
<accession>A0A1B9GU00</accession>
<gene>
    <name evidence="1" type="ORF">I316_03981</name>
</gene>
<evidence type="ECO:0000313" key="2">
    <source>
        <dbReference type="Proteomes" id="UP000092666"/>
    </source>
</evidence>
<name>A0A1B9GU00_9TREE</name>
<evidence type="ECO:0000313" key="1">
    <source>
        <dbReference type="EMBL" id="OCF34466.1"/>
    </source>
</evidence>
<dbReference type="Gene3D" id="3.50.50.60">
    <property type="entry name" value="FAD/NAD(P)-binding domain"/>
    <property type="match status" value="1"/>
</dbReference>
<sequence>MSPTQTTKTYDAVIIGAGPGGLATIISLIDGGLRNILWVDRSFGGGRLNELYREISSNTKVGIYLDAIGSSSTCKKIIASTPSPNAIDELRSIDNEETCQLSLAGDMIKLLEAGVVGIEGVENCVGEVKEATYENARWNVVLPSSSNATTCRLFLCTGSHPIVPDPPIHKQYAPELRVLDLDQCMLKSRLPTLFADTLGQSHVKPKKVVVAVIGNSHSGILVCRNLYEVSQETKLDIKILNFRRRGIKYAEYRDDGIVYDNTGLKGATADWAKEVMDGPNPPPTIEQIDLGEDEDKVYRERLNECTHIIYAIGYEANPYPALYLNKNKEAKEGGLDNTANANGNTNENDHLDRDQDRLRVDKKLEFDQHTSGFKVDGEAVEGLFGLGIAHPEETEDPEGNVEAAVGLAKFFKFAQRVQDHWVKVGDKGRCR</sequence>
<keyword evidence="2" id="KW-1185">Reference proteome</keyword>
<dbReference type="SUPFAM" id="SSF51905">
    <property type="entry name" value="FAD/NAD(P)-binding domain"/>
    <property type="match status" value="1"/>
</dbReference>
<reference evidence="2" key="2">
    <citation type="submission" date="2013-12" db="EMBL/GenBank/DDBJ databases">
        <title>Evolution of pathogenesis and genome organization in the Tremellales.</title>
        <authorList>
            <person name="Cuomo C."/>
            <person name="Litvintseva A."/>
            <person name="Heitman J."/>
            <person name="Chen Y."/>
            <person name="Sun S."/>
            <person name="Springer D."/>
            <person name="Dromer F."/>
            <person name="Young S."/>
            <person name="Zeng Q."/>
            <person name="Chapman S."/>
            <person name="Gujja S."/>
            <person name="Saif S."/>
            <person name="Birren B."/>
        </authorList>
    </citation>
    <scope>NUCLEOTIDE SEQUENCE [LARGE SCALE GENOMIC DNA]</scope>
    <source>
        <strain evidence="2">BCC8398</strain>
    </source>
</reference>
<reference evidence="1 2" key="1">
    <citation type="submission" date="2013-07" db="EMBL/GenBank/DDBJ databases">
        <title>The Genome Sequence of Cryptococcus heveanensis BCC8398.</title>
        <authorList>
            <consortium name="The Broad Institute Genome Sequencing Platform"/>
            <person name="Cuomo C."/>
            <person name="Litvintseva A."/>
            <person name="Chen Y."/>
            <person name="Heitman J."/>
            <person name="Sun S."/>
            <person name="Springer D."/>
            <person name="Dromer F."/>
            <person name="Young S.K."/>
            <person name="Zeng Q."/>
            <person name="Gargeya S."/>
            <person name="Fitzgerald M."/>
            <person name="Abouelleil A."/>
            <person name="Alvarado L."/>
            <person name="Berlin A.M."/>
            <person name="Chapman S.B."/>
            <person name="Dewar J."/>
            <person name="Goldberg J."/>
            <person name="Griggs A."/>
            <person name="Gujja S."/>
            <person name="Hansen M."/>
            <person name="Howarth C."/>
            <person name="Imamovic A."/>
            <person name="Larimer J."/>
            <person name="McCowan C."/>
            <person name="Murphy C."/>
            <person name="Pearson M."/>
            <person name="Priest M."/>
            <person name="Roberts A."/>
            <person name="Saif S."/>
            <person name="Shea T."/>
            <person name="Sykes S."/>
            <person name="Wortman J."/>
            <person name="Nusbaum C."/>
            <person name="Birren B."/>
        </authorList>
    </citation>
    <scope>NUCLEOTIDE SEQUENCE [LARGE SCALE GENOMIC DNA]</scope>
    <source>
        <strain evidence="1 2">BCC8398</strain>
    </source>
</reference>
<dbReference type="EMBL" id="KV700125">
    <property type="protein sequence ID" value="OCF34466.1"/>
    <property type="molecule type" value="Genomic_DNA"/>
</dbReference>
<dbReference type="AlphaFoldDB" id="A0A1B9GU00"/>
<dbReference type="PANTHER" id="PTHR38688">
    <property type="entry name" value="PYR_REDOX_2 DOMAIN-CONTAINING PROTEIN"/>
    <property type="match status" value="1"/>
</dbReference>
<dbReference type="Proteomes" id="UP000092666">
    <property type="component" value="Unassembled WGS sequence"/>
</dbReference>
<dbReference type="InterPro" id="IPR053275">
    <property type="entry name" value="Agnestin_monoxygenase"/>
</dbReference>
<proteinExistence type="predicted"/>
<organism evidence="1 2">
    <name type="scientific">Kwoniella heveanensis BCC8398</name>
    <dbReference type="NCBI Taxonomy" id="1296120"/>
    <lineage>
        <taxon>Eukaryota</taxon>
        <taxon>Fungi</taxon>
        <taxon>Dikarya</taxon>
        <taxon>Basidiomycota</taxon>
        <taxon>Agaricomycotina</taxon>
        <taxon>Tremellomycetes</taxon>
        <taxon>Tremellales</taxon>
        <taxon>Cryptococcaceae</taxon>
        <taxon>Kwoniella</taxon>
    </lineage>
</organism>
<dbReference type="PANTHER" id="PTHR38688:SF1">
    <property type="entry name" value="FAD_NAD(P)-BINDING DOMAIN-CONTAINING PROTEIN"/>
    <property type="match status" value="1"/>
</dbReference>
<dbReference type="InterPro" id="IPR036188">
    <property type="entry name" value="FAD/NAD-bd_sf"/>
</dbReference>
<dbReference type="STRING" id="1296120.A0A1B9GU00"/>